<gene>
    <name evidence="2" type="ORF">L211DRAFT_841385</name>
</gene>
<name>A0A3N4LJ43_9PEZI</name>
<evidence type="ECO:0000313" key="3">
    <source>
        <dbReference type="Proteomes" id="UP000267821"/>
    </source>
</evidence>
<dbReference type="AlphaFoldDB" id="A0A3N4LJ43"/>
<evidence type="ECO:0000313" key="2">
    <source>
        <dbReference type="EMBL" id="RPB20671.1"/>
    </source>
</evidence>
<organism evidence="2 3">
    <name type="scientific">Terfezia boudieri ATCC MYA-4762</name>
    <dbReference type="NCBI Taxonomy" id="1051890"/>
    <lineage>
        <taxon>Eukaryota</taxon>
        <taxon>Fungi</taxon>
        <taxon>Dikarya</taxon>
        <taxon>Ascomycota</taxon>
        <taxon>Pezizomycotina</taxon>
        <taxon>Pezizomycetes</taxon>
        <taxon>Pezizales</taxon>
        <taxon>Pezizaceae</taxon>
        <taxon>Terfezia</taxon>
    </lineage>
</organism>
<dbReference type="Proteomes" id="UP000267821">
    <property type="component" value="Unassembled WGS sequence"/>
</dbReference>
<keyword evidence="3" id="KW-1185">Reference proteome</keyword>
<accession>A0A3N4LJ43</accession>
<dbReference type="InParanoid" id="A0A3N4LJ43"/>
<dbReference type="SUPFAM" id="SSF48403">
    <property type="entry name" value="Ankyrin repeat"/>
    <property type="match status" value="1"/>
</dbReference>
<reference evidence="2 3" key="1">
    <citation type="journal article" date="2018" name="Nat. Ecol. Evol.">
        <title>Pezizomycetes genomes reveal the molecular basis of ectomycorrhizal truffle lifestyle.</title>
        <authorList>
            <person name="Murat C."/>
            <person name="Payen T."/>
            <person name="Noel B."/>
            <person name="Kuo A."/>
            <person name="Morin E."/>
            <person name="Chen J."/>
            <person name="Kohler A."/>
            <person name="Krizsan K."/>
            <person name="Balestrini R."/>
            <person name="Da Silva C."/>
            <person name="Montanini B."/>
            <person name="Hainaut M."/>
            <person name="Levati E."/>
            <person name="Barry K.W."/>
            <person name="Belfiori B."/>
            <person name="Cichocki N."/>
            <person name="Clum A."/>
            <person name="Dockter R.B."/>
            <person name="Fauchery L."/>
            <person name="Guy J."/>
            <person name="Iotti M."/>
            <person name="Le Tacon F."/>
            <person name="Lindquist E.A."/>
            <person name="Lipzen A."/>
            <person name="Malagnac F."/>
            <person name="Mello A."/>
            <person name="Molinier V."/>
            <person name="Miyauchi S."/>
            <person name="Poulain J."/>
            <person name="Riccioni C."/>
            <person name="Rubini A."/>
            <person name="Sitrit Y."/>
            <person name="Splivallo R."/>
            <person name="Traeger S."/>
            <person name="Wang M."/>
            <person name="Zifcakova L."/>
            <person name="Wipf D."/>
            <person name="Zambonelli A."/>
            <person name="Paolocci F."/>
            <person name="Nowrousian M."/>
            <person name="Ottonello S."/>
            <person name="Baldrian P."/>
            <person name="Spatafora J.W."/>
            <person name="Henrissat B."/>
            <person name="Nagy L.G."/>
            <person name="Aury J.M."/>
            <person name="Wincker P."/>
            <person name="Grigoriev I.V."/>
            <person name="Bonfante P."/>
            <person name="Martin F.M."/>
        </authorList>
    </citation>
    <scope>NUCLEOTIDE SEQUENCE [LARGE SCALE GENOMIC DNA]</scope>
    <source>
        <strain evidence="2 3">ATCC MYA-4762</strain>
    </source>
</reference>
<evidence type="ECO:0000256" key="1">
    <source>
        <dbReference type="SAM" id="MobiDB-lite"/>
    </source>
</evidence>
<proteinExistence type="predicted"/>
<dbReference type="OrthoDB" id="341259at2759"/>
<evidence type="ECO:0008006" key="4">
    <source>
        <dbReference type="Google" id="ProtNLM"/>
    </source>
</evidence>
<sequence>MATLLLDRGANPDLTNNLGQKPRDVAQLHRHHRIVLSLDSYNARKTSNLTSHEQATADRPTDS</sequence>
<dbReference type="EMBL" id="ML121568">
    <property type="protein sequence ID" value="RPB20671.1"/>
    <property type="molecule type" value="Genomic_DNA"/>
</dbReference>
<dbReference type="InterPro" id="IPR036770">
    <property type="entry name" value="Ankyrin_rpt-contain_sf"/>
</dbReference>
<feature type="region of interest" description="Disordered" evidence="1">
    <location>
        <begin position="1"/>
        <end position="25"/>
    </location>
</feature>
<protein>
    <recommendedName>
        <fullName evidence="4">Ankyrin</fullName>
    </recommendedName>
</protein>
<dbReference type="Gene3D" id="1.25.40.20">
    <property type="entry name" value="Ankyrin repeat-containing domain"/>
    <property type="match status" value="1"/>
</dbReference>